<feature type="non-terminal residue" evidence="6">
    <location>
        <position position="83"/>
    </location>
</feature>
<comment type="caution">
    <text evidence="6">The sequence shown here is derived from an EMBL/GenBank/DDBJ whole genome shotgun (WGS) entry which is preliminary data.</text>
</comment>
<gene>
    <name evidence="6" type="ORF">A2U01_0000782</name>
</gene>
<comment type="function">
    <text evidence="1">The primary product of this enzyme is 4,2',4',6'-tetrahydroxychalcone (also termed naringenin-chalcone or chalcone) which can under specific conditions spontaneously isomerize into naringenin.</text>
</comment>
<dbReference type="GO" id="GO:0009813">
    <property type="term" value="P:flavonoid biosynthetic process"/>
    <property type="evidence" value="ECO:0007669"/>
    <property type="project" value="UniProtKB-UniPathway"/>
</dbReference>
<dbReference type="AlphaFoldDB" id="A0A392LYI0"/>
<dbReference type="GO" id="GO:0016210">
    <property type="term" value="F:naringenin-chalcone synthase activity"/>
    <property type="evidence" value="ECO:0007669"/>
    <property type="project" value="UniProtKB-EC"/>
</dbReference>
<evidence type="ECO:0000259" key="5">
    <source>
        <dbReference type="Pfam" id="PF02797"/>
    </source>
</evidence>
<evidence type="ECO:0000256" key="3">
    <source>
        <dbReference type="ARBA" id="ARBA00012975"/>
    </source>
</evidence>
<evidence type="ECO:0000256" key="1">
    <source>
        <dbReference type="ARBA" id="ARBA00002969"/>
    </source>
</evidence>
<evidence type="ECO:0000256" key="4">
    <source>
        <dbReference type="ARBA" id="ARBA00023241"/>
    </source>
</evidence>
<evidence type="ECO:0000256" key="2">
    <source>
        <dbReference type="ARBA" id="ARBA00004966"/>
    </source>
</evidence>
<dbReference type="Proteomes" id="UP000265520">
    <property type="component" value="Unassembled WGS sequence"/>
</dbReference>
<dbReference type="EC" id="2.3.1.74" evidence="3"/>
<dbReference type="Pfam" id="PF02797">
    <property type="entry name" value="Chal_sti_synt_C"/>
    <property type="match status" value="1"/>
</dbReference>
<sequence>MQPCIIDDLPDIWIWNNSSSGIYTSKDAYCWLLDPTPCNDITGWQWIWRLHLPANIQFWIAHPGGPAILDQVEQELGLKPEKM</sequence>
<organism evidence="6 7">
    <name type="scientific">Trifolium medium</name>
    <dbReference type="NCBI Taxonomy" id="97028"/>
    <lineage>
        <taxon>Eukaryota</taxon>
        <taxon>Viridiplantae</taxon>
        <taxon>Streptophyta</taxon>
        <taxon>Embryophyta</taxon>
        <taxon>Tracheophyta</taxon>
        <taxon>Spermatophyta</taxon>
        <taxon>Magnoliopsida</taxon>
        <taxon>eudicotyledons</taxon>
        <taxon>Gunneridae</taxon>
        <taxon>Pentapetalae</taxon>
        <taxon>rosids</taxon>
        <taxon>fabids</taxon>
        <taxon>Fabales</taxon>
        <taxon>Fabaceae</taxon>
        <taxon>Papilionoideae</taxon>
        <taxon>50 kb inversion clade</taxon>
        <taxon>NPAAA clade</taxon>
        <taxon>Hologalegina</taxon>
        <taxon>IRL clade</taxon>
        <taxon>Trifolieae</taxon>
        <taxon>Trifolium</taxon>
    </lineage>
</organism>
<dbReference type="InterPro" id="IPR016039">
    <property type="entry name" value="Thiolase-like"/>
</dbReference>
<evidence type="ECO:0000313" key="7">
    <source>
        <dbReference type="Proteomes" id="UP000265520"/>
    </source>
</evidence>
<proteinExistence type="predicted"/>
<dbReference type="SUPFAM" id="SSF53901">
    <property type="entry name" value="Thiolase-like"/>
    <property type="match status" value="1"/>
</dbReference>
<keyword evidence="4" id="KW-0284">Flavonoid biosynthesis</keyword>
<accession>A0A392LYI0</accession>
<evidence type="ECO:0000313" key="6">
    <source>
        <dbReference type="EMBL" id="MCH80020.1"/>
    </source>
</evidence>
<reference evidence="6 7" key="1">
    <citation type="journal article" date="2018" name="Front. Plant Sci.">
        <title>Red Clover (Trifolium pratense) and Zigzag Clover (T. medium) - A Picture of Genomic Similarities and Differences.</title>
        <authorList>
            <person name="Dluhosova J."/>
            <person name="Istvanek J."/>
            <person name="Nedelnik J."/>
            <person name="Repkova J."/>
        </authorList>
    </citation>
    <scope>NUCLEOTIDE SEQUENCE [LARGE SCALE GENOMIC DNA]</scope>
    <source>
        <strain evidence="7">cv. 10/8</strain>
        <tissue evidence="6">Leaf</tissue>
    </source>
</reference>
<keyword evidence="7" id="KW-1185">Reference proteome</keyword>
<dbReference type="InterPro" id="IPR012328">
    <property type="entry name" value="Chalcone/stilbene_synt_C"/>
</dbReference>
<dbReference type="EMBL" id="LXQA010000600">
    <property type="protein sequence ID" value="MCH80020.1"/>
    <property type="molecule type" value="Genomic_DNA"/>
</dbReference>
<dbReference type="UniPathway" id="UPA00154"/>
<comment type="pathway">
    <text evidence="2">Secondary metabolite biosynthesis; flavonoid biosynthesis.</text>
</comment>
<protein>
    <recommendedName>
        <fullName evidence="3">chalcone synthase</fullName>
        <ecNumber evidence="3">2.3.1.74</ecNumber>
    </recommendedName>
</protein>
<dbReference type="Gene3D" id="3.40.47.10">
    <property type="match status" value="1"/>
</dbReference>
<feature type="domain" description="Chalcone/stilbene synthase C-terminal" evidence="5">
    <location>
        <begin position="55"/>
        <end position="83"/>
    </location>
</feature>
<name>A0A392LYI0_9FABA</name>